<dbReference type="Proteomes" id="UP001173578">
    <property type="component" value="Unassembled WGS sequence"/>
</dbReference>
<comment type="caution">
    <text evidence="1">The sequence shown here is derived from an EMBL/GenBank/DDBJ whole genome shotgun (WGS) entry which is preliminary data.</text>
</comment>
<protein>
    <submittedName>
        <fullName evidence="1">Uncharacterized protein</fullName>
    </submittedName>
</protein>
<gene>
    <name evidence="1" type="ORF">HX095_16765</name>
</gene>
<reference evidence="1" key="1">
    <citation type="submission" date="2020-06" db="EMBL/GenBank/DDBJ databases">
        <authorList>
            <person name="Dong N."/>
        </authorList>
    </citation>
    <scope>NUCLEOTIDE SEQUENCE</scope>
    <source>
        <strain evidence="1">210</strain>
    </source>
</reference>
<organism evidence="1 2">
    <name type="scientific">Empedobacter falsenii</name>
    <dbReference type="NCBI Taxonomy" id="343874"/>
    <lineage>
        <taxon>Bacteria</taxon>
        <taxon>Pseudomonadati</taxon>
        <taxon>Bacteroidota</taxon>
        <taxon>Flavobacteriia</taxon>
        <taxon>Flavobacteriales</taxon>
        <taxon>Weeksellaceae</taxon>
        <taxon>Empedobacter</taxon>
    </lineage>
</organism>
<dbReference type="AlphaFoldDB" id="A0AAW7DQC5"/>
<sequence>MITFDDNKGIIKVHSNPALIFYKTSSESSNERYIYYAIDEYDKPVQIIIEEHYDEIAIYIRYVEFILAFTGNFI</sequence>
<evidence type="ECO:0000313" key="2">
    <source>
        <dbReference type="Proteomes" id="UP001173578"/>
    </source>
</evidence>
<accession>A0AAW7DQC5</accession>
<evidence type="ECO:0000313" key="1">
    <source>
        <dbReference type="EMBL" id="MDM1552855.1"/>
    </source>
</evidence>
<name>A0AAW7DQC5_9FLAO</name>
<dbReference type="EMBL" id="JACALR010000010">
    <property type="protein sequence ID" value="MDM1552855.1"/>
    <property type="molecule type" value="Genomic_DNA"/>
</dbReference>
<dbReference type="RefSeq" id="WP_286487226.1">
    <property type="nucleotide sequence ID" value="NZ_JACALR010000010.1"/>
</dbReference>
<reference evidence="1" key="2">
    <citation type="journal article" date="2022" name="Sci. Total Environ.">
        <title>Prevalence, transmission, and molecular epidemiology of tet(X)-positive bacteria among humans, animals, and environmental niches in China: An epidemiological, and genomic-based study.</title>
        <authorList>
            <person name="Dong N."/>
            <person name="Zeng Y."/>
            <person name="Cai C."/>
            <person name="Sun C."/>
            <person name="Lu J."/>
            <person name="Liu C."/>
            <person name="Zhou H."/>
            <person name="Sun Q."/>
            <person name="Shu L."/>
            <person name="Wang H."/>
            <person name="Wang Y."/>
            <person name="Wang S."/>
            <person name="Wu C."/>
            <person name="Chan E.W."/>
            <person name="Chen G."/>
            <person name="Shen Z."/>
            <person name="Chen S."/>
            <person name="Zhang R."/>
        </authorList>
    </citation>
    <scope>NUCLEOTIDE SEQUENCE</scope>
    <source>
        <strain evidence="1">210</strain>
    </source>
</reference>
<proteinExistence type="predicted"/>